<dbReference type="Gene3D" id="3.90.1420.10">
    <property type="entry name" value="Rubisco LSMT, substrate-binding domain"/>
    <property type="match status" value="1"/>
</dbReference>
<evidence type="ECO:0000256" key="3">
    <source>
        <dbReference type="ARBA" id="ARBA00022691"/>
    </source>
</evidence>
<dbReference type="SUPFAM" id="SSF82199">
    <property type="entry name" value="SET domain"/>
    <property type="match status" value="1"/>
</dbReference>
<dbReference type="PANTHER" id="PTHR13271">
    <property type="entry name" value="UNCHARACTERIZED PUTATIVE METHYLTRANSFERASE"/>
    <property type="match status" value="1"/>
</dbReference>
<evidence type="ECO:0000256" key="5">
    <source>
        <dbReference type="SAM" id="MobiDB-lite"/>
    </source>
</evidence>
<dbReference type="InterPro" id="IPR001214">
    <property type="entry name" value="SET_dom"/>
</dbReference>
<evidence type="ECO:0000259" key="6">
    <source>
        <dbReference type="PROSITE" id="PS50280"/>
    </source>
</evidence>
<dbReference type="EC" id="2.1.1.85" evidence="4"/>
<evidence type="ECO:0000313" key="7">
    <source>
        <dbReference type="EMBL" id="CAK9883088.1"/>
    </source>
</evidence>
<dbReference type="InterPro" id="IPR046341">
    <property type="entry name" value="SET_dom_sf"/>
</dbReference>
<evidence type="ECO:0000256" key="4">
    <source>
        <dbReference type="PROSITE-ProRule" id="PRU00898"/>
    </source>
</evidence>
<dbReference type="Proteomes" id="UP001497522">
    <property type="component" value="Chromosome 9"/>
</dbReference>
<feature type="compositionally biased region" description="Basic and acidic residues" evidence="5">
    <location>
        <begin position="71"/>
        <end position="91"/>
    </location>
</feature>
<keyword evidence="3 4" id="KW-0949">S-adenosyl-L-methionine</keyword>
<evidence type="ECO:0000256" key="1">
    <source>
        <dbReference type="ARBA" id="ARBA00022603"/>
    </source>
</evidence>
<dbReference type="EMBL" id="OZ023710">
    <property type="protein sequence ID" value="CAK9883088.1"/>
    <property type="molecule type" value="Genomic_DNA"/>
</dbReference>
<dbReference type="PROSITE" id="PS50280">
    <property type="entry name" value="SET"/>
    <property type="match status" value="1"/>
</dbReference>
<comment type="similarity">
    <text evidence="4">Belongs to the class V-like SAM-binding methyltransferase superfamily. SETD3 actin-histidine methyltransferase family.</text>
</comment>
<protein>
    <recommendedName>
        <fullName evidence="4">protein-histidine N-methyltransferase</fullName>
        <ecNumber evidence="4">2.1.1.85</ecNumber>
    </recommendedName>
</protein>
<dbReference type="CDD" id="cd19176">
    <property type="entry name" value="SET_SETD3"/>
    <property type="match status" value="1"/>
</dbReference>
<feature type="region of interest" description="Disordered" evidence="5">
    <location>
        <begin position="115"/>
        <end position="135"/>
    </location>
</feature>
<feature type="region of interest" description="Disordered" evidence="5">
    <location>
        <begin position="70"/>
        <end position="100"/>
    </location>
</feature>
<accession>A0ABP1C2Q1</accession>
<reference evidence="7" key="1">
    <citation type="submission" date="2024-03" db="EMBL/GenBank/DDBJ databases">
        <authorList>
            <consortium name="ELIXIR-Norway"/>
            <consortium name="Elixir Norway"/>
        </authorList>
    </citation>
    <scope>NUCLEOTIDE SEQUENCE</scope>
</reference>
<gene>
    <name evidence="7" type="ORF">CSSPJE1EN2_LOCUS24339</name>
</gene>
<dbReference type="InterPro" id="IPR036464">
    <property type="entry name" value="Rubisco_LSMT_subst-bd_sf"/>
</dbReference>
<comment type="catalytic activity">
    <reaction evidence="4">
        <text>L-histidyl-[protein] + S-adenosyl-L-methionine = N(tele)-methyl-L-histidyl-[protein] + S-adenosyl-L-homocysteine + H(+)</text>
        <dbReference type="Rhea" id="RHEA:19369"/>
        <dbReference type="Rhea" id="RHEA-COMP:9745"/>
        <dbReference type="Rhea" id="RHEA-COMP:11600"/>
        <dbReference type="ChEBI" id="CHEBI:15378"/>
        <dbReference type="ChEBI" id="CHEBI:16367"/>
        <dbReference type="ChEBI" id="CHEBI:29979"/>
        <dbReference type="ChEBI" id="CHEBI:57856"/>
        <dbReference type="ChEBI" id="CHEBI:59789"/>
        <dbReference type="EC" id="2.1.1.85"/>
    </reaction>
</comment>
<keyword evidence="2 4" id="KW-0808">Transferase</keyword>
<dbReference type="InterPro" id="IPR050600">
    <property type="entry name" value="SETD3_SETD6_MTase"/>
</dbReference>
<keyword evidence="1 4" id="KW-0489">Methyltransferase</keyword>
<dbReference type="Gene3D" id="3.90.1410.10">
    <property type="entry name" value="set domain protein methyltransferase, domain 1"/>
    <property type="match status" value="1"/>
</dbReference>
<keyword evidence="8" id="KW-1185">Reference proteome</keyword>
<sequence>MGDDGPTDFKLQGSDWVGVKWGVYCHPGCYYNFNEREERCSQIWRSERTLHTVVCDRWNIRQNSRMNLQDQRIDRSTQEAANRKKSGDPGRRQIRKKVTTTIPTTTTAATAMSLKNKPVRNGSSPGSFERRKRDKTGHLLNGLVADLERRTQVAFETNNNNFHVESIQGIHRLLLQIQKLERIFVNQQPKLEVSTRLKLLQDWLEHQGVQIDGLRLEGGFAQGAGVMATKEFKKGEMMLVVPATAMMTSATAICSKEDVGLLYQADPVLRQMPTLVLTLHLLFEKHRPAETPSKWAGYIASLPGQSFSAEGSSEVRDRFITPLSLSMEAVEALEGTATLIEMHKALRNYARQFTHVRSLLRQLHSHSTAISDAVAWFTWAEFCWAASVVMTRQNPVPGRQDIQASPDLALIPLLDMFNHEEGEITCHFDVSQQHMELTAKRPFQQGEQVFICYGNRSNSELLLYSGFVPDYNSKDRIKVPVALSQLDPLHQKKVALLKWLGLPTAGWLELYHDGTPSPELANWIRVASMDDLAMVTENLRATIALQTQQTAALLQDRATLVQGLKGPASAVFPGDGVHVDFGKSYKKDGLDKRLINTAEGRGGQIAVIHHNSQTRSENHVSFNNAEVTEVMALDVASSELLEDKAEETRTPISSVQKTGELEEVIVGGSETLLGECLLPAEATLLAEICRARVAHFGERKKVPVDVYSSKGNEMGLQEELKAPASREVVMAMEIWQQERDALQKAIERGVKAQFSDKEL</sequence>
<organism evidence="7 8">
    <name type="scientific">Sphagnum jensenii</name>
    <dbReference type="NCBI Taxonomy" id="128206"/>
    <lineage>
        <taxon>Eukaryota</taxon>
        <taxon>Viridiplantae</taxon>
        <taxon>Streptophyta</taxon>
        <taxon>Embryophyta</taxon>
        <taxon>Bryophyta</taxon>
        <taxon>Sphagnophytina</taxon>
        <taxon>Sphagnopsida</taxon>
        <taxon>Sphagnales</taxon>
        <taxon>Sphagnaceae</taxon>
        <taxon>Sphagnum</taxon>
    </lineage>
</organism>
<dbReference type="Pfam" id="PF00856">
    <property type="entry name" value="SET"/>
    <property type="match status" value="1"/>
</dbReference>
<evidence type="ECO:0000313" key="8">
    <source>
        <dbReference type="Proteomes" id="UP001497522"/>
    </source>
</evidence>
<dbReference type="InterPro" id="IPR044428">
    <property type="entry name" value="SETD3_SET"/>
</dbReference>
<proteinExistence type="inferred from homology"/>
<feature type="domain" description="SET" evidence="6">
    <location>
        <begin position="207"/>
        <end position="454"/>
    </location>
</feature>
<dbReference type="PROSITE" id="PS51565">
    <property type="entry name" value="SAM_MT85_SETD3"/>
    <property type="match status" value="1"/>
</dbReference>
<dbReference type="PANTHER" id="PTHR13271:SF151">
    <property type="entry name" value="SET DOMAIN-CONTAINING PROTEIN 4"/>
    <property type="match status" value="1"/>
</dbReference>
<evidence type="ECO:0000256" key="2">
    <source>
        <dbReference type="ARBA" id="ARBA00022679"/>
    </source>
</evidence>
<name>A0ABP1C2Q1_9BRYO</name>
<dbReference type="InterPro" id="IPR025785">
    <property type="entry name" value="SETD3"/>
</dbReference>